<evidence type="ECO:0000313" key="2">
    <source>
        <dbReference type="Proteomes" id="UP000008068"/>
    </source>
</evidence>
<dbReference type="EMBL" id="GL379864">
    <property type="protein sequence ID" value="EGT57673.1"/>
    <property type="molecule type" value="Genomic_DNA"/>
</dbReference>
<proteinExistence type="predicted"/>
<organism evidence="2">
    <name type="scientific">Caenorhabditis brenneri</name>
    <name type="common">Nematode worm</name>
    <dbReference type="NCBI Taxonomy" id="135651"/>
    <lineage>
        <taxon>Eukaryota</taxon>
        <taxon>Metazoa</taxon>
        <taxon>Ecdysozoa</taxon>
        <taxon>Nematoda</taxon>
        <taxon>Chromadorea</taxon>
        <taxon>Rhabditida</taxon>
        <taxon>Rhabditina</taxon>
        <taxon>Rhabditomorpha</taxon>
        <taxon>Rhabditoidea</taxon>
        <taxon>Rhabditidae</taxon>
        <taxon>Peloderinae</taxon>
        <taxon>Caenorhabditis</taxon>
    </lineage>
</organism>
<dbReference type="InParanoid" id="G0NCV2"/>
<dbReference type="OrthoDB" id="5796495at2759"/>
<dbReference type="AlphaFoldDB" id="G0NCV2"/>
<evidence type="ECO:0000313" key="1">
    <source>
        <dbReference type="EMBL" id="EGT57673.1"/>
    </source>
</evidence>
<protein>
    <submittedName>
        <fullName evidence="1">Uncharacterized protein</fullName>
    </submittedName>
</protein>
<sequence length="140" mass="15615">MSEGLIKLADEIYKIDSDIKEQLAAAKIVEKAEHSGFLVSKIEGFHEKLRIKMDSAVQRQSEKLDEKAVELAELTRIFLLKNCEAAPTAENVEAETKIVADFCAELKAFLESDRSADCPKMPLAVEESIERLLNNPPKVV</sequence>
<accession>G0NCV2</accession>
<dbReference type="HOGENOM" id="CLU_1877375_0_0_1"/>
<dbReference type="OMA" id="NEEFHEK"/>
<reference evidence="2" key="1">
    <citation type="submission" date="2011-07" db="EMBL/GenBank/DDBJ databases">
        <authorList>
            <consortium name="Caenorhabditis brenneri Sequencing and Analysis Consortium"/>
            <person name="Wilson R.K."/>
        </authorList>
    </citation>
    <scope>NUCLEOTIDE SEQUENCE [LARGE SCALE GENOMIC DNA]</scope>
    <source>
        <strain evidence="2">PB2801</strain>
    </source>
</reference>
<keyword evidence="2" id="KW-1185">Reference proteome</keyword>
<gene>
    <name evidence="1" type="ORF">CAEBREN_12123</name>
</gene>
<name>G0NCV2_CAEBE</name>
<dbReference type="FunCoup" id="G0NCV2">
    <property type="interactions" value="1205"/>
</dbReference>
<dbReference type="eggNOG" id="ENOG502T3C2">
    <property type="taxonomic scope" value="Eukaryota"/>
</dbReference>
<dbReference type="Proteomes" id="UP000008068">
    <property type="component" value="Unassembled WGS sequence"/>
</dbReference>